<protein>
    <recommendedName>
        <fullName evidence="3">Multidrug export protein MepA</fullName>
    </recommendedName>
</protein>
<dbReference type="Proteomes" id="UP000245020">
    <property type="component" value="Unassembled WGS sequence"/>
</dbReference>
<dbReference type="GO" id="GO:0015297">
    <property type="term" value="F:antiporter activity"/>
    <property type="evidence" value="ECO:0007669"/>
    <property type="project" value="InterPro"/>
</dbReference>
<comment type="caution">
    <text evidence="11">The sequence shown here is derived from an EMBL/GenBank/DDBJ whole genome shotgun (WGS) entry which is preliminary data.</text>
</comment>
<dbReference type="GO" id="GO:0042910">
    <property type="term" value="F:xenobiotic transmembrane transporter activity"/>
    <property type="evidence" value="ECO:0007669"/>
    <property type="project" value="InterPro"/>
</dbReference>
<feature type="transmembrane region" description="Helical" evidence="10">
    <location>
        <begin position="277"/>
        <end position="299"/>
    </location>
</feature>
<feature type="transmembrane region" description="Helical" evidence="10">
    <location>
        <begin position="366"/>
        <end position="387"/>
    </location>
</feature>
<evidence type="ECO:0000256" key="8">
    <source>
        <dbReference type="ARBA" id="ARBA00023136"/>
    </source>
</evidence>
<dbReference type="AlphaFoldDB" id="A0A2U2AGN4"/>
<feature type="transmembrane region" description="Helical" evidence="10">
    <location>
        <begin position="320"/>
        <end position="346"/>
    </location>
</feature>
<accession>A0A2U2AGN4</accession>
<feature type="transmembrane region" description="Helical" evidence="10">
    <location>
        <begin position="196"/>
        <end position="221"/>
    </location>
</feature>
<evidence type="ECO:0000256" key="4">
    <source>
        <dbReference type="ARBA" id="ARBA00022448"/>
    </source>
</evidence>
<dbReference type="PANTHER" id="PTHR43823">
    <property type="entry name" value="SPORULATION PROTEIN YKVU"/>
    <property type="match status" value="1"/>
</dbReference>
<evidence type="ECO:0000256" key="3">
    <source>
        <dbReference type="ARBA" id="ARBA00022106"/>
    </source>
</evidence>
<keyword evidence="6 10" id="KW-0812">Transmembrane</keyword>
<evidence type="ECO:0000256" key="1">
    <source>
        <dbReference type="ARBA" id="ARBA00004429"/>
    </source>
</evidence>
<evidence type="ECO:0000313" key="11">
    <source>
        <dbReference type="EMBL" id="PWD81787.1"/>
    </source>
</evidence>
<dbReference type="PANTHER" id="PTHR43823:SF3">
    <property type="entry name" value="MULTIDRUG EXPORT PROTEIN MEPA"/>
    <property type="match status" value="1"/>
</dbReference>
<name>A0A2U2AGN4_9GAMM</name>
<dbReference type="RefSeq" id="WP_109188414.1">
    <property type="nucleotide sequence ID" value="NZ_BMYA01000001.1"/>
</dbReference>
<evidence type="ECO:0000256" key="10">
    <source>
        <dbReference type="SAM" id="Phobius"/>
    </source>
</evidence>
<keyword evidence="8 10" id="KW-0472">Membrane</keyword>
<dbReference type="CDD" id="cd13143">
    <property type="entry name" value="MATE_MepA_like"/>
    <property type="match status" value="1"/>
</dbReference>
<evidence type="ECO:0000256" key="2">
    <source>
        <dbReference type="ARBA" id="ARBA00008417"/>
    </source>
</evidence>
<proteinExistence type="inferred from homology"/>
<sequence>MAKVDQLQELKEAPIKKLLWKYSLPAIIGSSVAALYNIITRYFVGNASYLDDHALSAMGIALPVMTLIAAFGMLVGAGAGSRISIFLGNQDYDKAESVVGTSLLLTLIITLTVSYGLFLFLEPLVYKLGADEETYQYTYDFLRIFLPGAIFSNLCFSFNNMMRASGYPRKAMYTMLLTLVVNTILAPFFINFLKWGIQGAAISIVSSMVIGTIFVMGHFVGKNTLLRFRLSKIRFNWKITKAVLSIGMSPFLMNIVSAVIIFIIIHQVKIFGGSIGVAAYTIANVTLMLVVLVLLGLTQGMQPIVGYSYGAGAYHRLREALLYTIKVGVMIGIIASSIGIFFPAILVRPFNPSETLAVETMGAIRIVTMLFPLVGFQMVVTIFFQSIGKVGHSIFLSLSRQIIFLIPALFILPRLFTEWGYKPIFGVWFSIPTADFISAFTAALFLWLQLREFKKLRLAHEAELMAKAQKEA</sequence>
<feature type="transmembrane region" description="Helical" evidence="10">
    <location>
        <begin position="424"/>
        <end position="448"/>
    </location>
</feature>
<dbReference type="InterPro" id="IPR045070">
    <property type="entry name" value="MATE_MepA-like"/>
</dbReference>
<reference evidence="12" key="1">
    <citation type="submission" date="2018-05" db="EMBL/GenBank/DDBJ databases">
        <title>Ignatzschineria dubaiensis sp. nov., isolated from necrotic foot tissues of dromedaries (Camelus dromedarius) and associated maggots in Dubai, United Arab Emirates.</title>
        <authorList>
            <person name="Tsang C.C."/>
            <person name="Tang J.Y.M."/>
            <person name="Fong J.Y.H."/>
            <person name="Kinne J."/>
            <person name="Lee H.H."/>
            <person name="Joseph M."/>
            <person name="Jose S."/>
            <person name="Schuster R.K."/>
            <person name="Tang Y."/>
            <person name="Sivakumar S."/>
            <person name="Chen J.H.K."/>
            <person name="Teng J.L.L."/>
            <person name="Lau S.K.P."/>
            <person name="Wernery U."/>
            <person name="Woo P.C.Y."/>
        </authorList>
    </citation>
    <scope>NUCLEOTIDE SEQUENCE [LARGE SCALE GENOMIC DNA]</scope>
    <source>
        <strain evidence="12">KCTC 22644</strain>
    </source>
</reference>
<dbReference type="GO" id="GO:0005886">
    <property type="term" value="C:plasma membrane"/>
    <property type="evidence" value="ECO:0007669"/>
    <property type="project" value="UniProtKB-SubCell"/>
</dbReference>
<comment type="similarity">
    <text evidence="2">Belongs to the multi antimicrobial extrusion (MATE) (TC 2.A.66.1) family. MepA subfamily.</text>
</comment>
<dbReference type="InterPro" id="IPR051327">
    <property type="entry name" value="MATE_MepA_subfamily"/>
</dbReference>
<dbReference type="PIRSF" id="PIRSF006603">
    <property type="entry name" value="DinF"/>
    <property type="match status" value="1"/>
</dbReference>
<dbReference type="OrthoDB" id="9811110at2"/>
<feature type="transmembrane region" description="Helical" evidence="10">
    <location>
        <begin position="171"/>
        <end position="190"/>
    </location>
</feature>
<evidence type="ECO:0000256" key="9">
    <source>
        <dbReference type="ARBA" id="ARBA00023251"/>
    </source>
</evidence>
<gene>
    <name evidence="11" type="ORF">DC083_00915</name>
</gene>
<dbReference type="InterPro" id="IPR002528">
    <property type="entry name" value="MATE_fam"/>
</dbReference>
<feature type="transmembrane region" description="Helical" evidence="10">
    <location>
        <begin position="242"/>
        <end position="265"/>
    </location>
</feature>
<dbReference type="InterPro" id="IPR048279">
    <property type="entry name" value="MdtK-like"/>
</dbReference>
<feature type="transmembrane region" description="Helical" evidence="10">
    <location>
        <begin position="98"/>
        <end position="121"/>
    </location>
</feature>
<dbReference type="GO" id="GO:0046677">
    <property type="term" value="P:response to antibiotic"/>
    <property type="evidence" value="ECO:0007669"/>
    <property type="project" value="UniProtKB-KW"/>
</dbReference>
<feature type="transmembrane region" description="Helical" evidence="10">
    <location>
        <begin position="141"/>
        <end position="159"/>
    </location>
</feature>
<feature type="transmembrane region" description="Helical" evidence="10">
    <location>
        <begin position="394"/>
        <end position="412"/>
    </location>
</feature>
<evidence type="ECO:0000256" key="5">
    <source>
        <dbReference type="ARBA" id="ARBA00022475"/>
    </source>
</evidence>
<organism evidence="11 12">
    <name type="scientific">Ignatzschineria ureiclastica</name>
    <dbReference type="NCBI Taxonomy" id="472582"/>
    <lineage>
        <taxon>Bacteria</taxon>
        <taxon>Pseudomonadati</taxon>
        <taxon>Pseudomonadota</taxon>
        <taxon>Gammaproteobacteria</taxon>
        <taxon>Cardiobacteriales</taxon>
        <taxon>Ignatzschineriaceae</taxon>
        <taxon>Ignatzschineria</taxon>
    </lineage>
</organism>
<feature type="transmembrane region" description="Helical" evidence="10">
    <location>
        <begin position="54"/>
        <end position="77"/>
    </location>
</feature>
<evidence type="ECO:0000256" key="7">
    <source>
        <dbReference type="ARBA" id="ARBA00022989"/>
    </source>
</evidence>
<dbReference type="Pfam" id="PF01554">
    <property type="entry name" value="MatE"/>
    <property type="match status" value="2"/>
</dbReference>
<keyword evidence="7 10" id="KW-1133">Transmembrane helix</keyword>
<evidence type="ECO:0000313" key="12">
    <source>
        <dbReference type="Proteomes" id="UP000245020"/>
    </source>
</evidence>
<keyword evidence="4" id="KW-0813">Transport</keyword>
<dbReference type="EMBL" id="QEWQ01000001">
    <property type="protein sequence ID" value="PWD81787.1"/>
    <property type="molecule type" value="Genomic_DNA"/>
</dbReference>
<evidence type="ECO:0000256" key="6">
    <source>
        <dbReference type="ARBA" id="ARBA00022692"/>
    </source>
</evidence>
<keyword evidence="12" id="KW-1185">Reference proteome</keyword>
<comment type="subcellular location">
    <subcellularLocation>
        <location evidence="1">Cell inner membrane</location>
        <topology evidence="1">Multi-pass membrane protein</topology>
    </subcellularLocation>
</comment>
<keyword evidence="5" id="KW-1003">Cell membrane</keyword>
<feature type="transmembrane region" description="Helical" evidence="10">
    <location>
        <begin position="20"/>
        <end position="39"/>
    </location>
</feature>
<keyword evidence="9" id="KW-0046">Antibiotic resistance</keyword>